<name>A0A1S4DIY4_TOBAC</name>
<accession>A0A1S4DIY4</accession>
<dbReference type="GO" id="GO:0016798">
    <property type="term" value="F:hydrolase activity, acting on glycosyl bonds"/>
    <property type="evidence" value="ECO:0007669"/>
    <property type="project" value="InterPro"/>
</dbReference>
<comment type="similarity">
    <text evidence="1">Belongs to the glycosyl hydrolase 79 family.</text>
</comment>
<sequence>MGFPPFLLIFLAVCPAFLAQIVEDTALLIDATVKIAETDANYVCATLDWWPKEKCDYNDCPWGYTSLMNLDLSHPFLANSIQAFNPLRLRLGGSLQNRVIYDVGNLESRCHAFTKQEDGLFGFSKGCLHMNRWDELNSFFKKTGALVTFGLNALHGRQRAGNELSGKGIGANVDAEQYGKDVIHLNNLIDQLYKNFQPRPLLLAPGGFYDKEWYEKLLEVSGPGTVDALTHHIYNLGPGSDHNLVNKILNPLHLNKIANTFSNLSQTIEMNGPWTSAWVGESGGAFNNGGHNVSNTFVNSFWYLDQLGMAAKYHTKVYCRQTFIGGNYGLLDTSTFIPNPDYYSALLWHRLMGKGVFAVSSNSSSYLRSYAHCTRNRAGVTLLLINLSNQTQYRVSIESSVHTSSHANEKSNHKKSFIHGLKKTFSWVGSKSSDVTLSREEYHLTPLNGNLHSKTMLLNGLPLQLTEIGDIPSLSPVLVNIVSPISVAPLSIKFIVFPNYNSPGCR</sequence>
<feature type="signal peptide" evidence="2">
    <location>
        <begin position="1"/>
        <end position="19"/>
    </location>
</feature>
<feature type="chain" id="PRO_5010314030" evidence="2">
    <location>
        <begin position="20"/>
        <end position="506"/>
    </location>
</feature>
<dbReference type="InterPro" id="IPR017853">
    <property type="entry name" value="GH"/>
</dbReference>
<dbReference type="RefSeq" id="XP_016513361.1">
    <property type="nucleotide sequence ID" value="XM_016657875.1"/>
</dbReference>
<keyword evidence="2" id="KW-0732">Signal</keyword>
<proteinExistence type="inferred from homology"/>
<organism evidence="3">
    <name type="scientific">Nicotiana tabacum</name>
    <name type="common">Common tobacco</name>
    <dbReference type="NCBI Taxonomy" id="4097"/>
    <lineage>
        <taxon>Eukaryota</taxon>
        <taxon>Viridiplantae</taxon>
        <taxon>Streptophyta</taxon>
        <taxon>Embryophyta</taxon>
        <taxon>Tracheophyta</taxon>
        <taxon>Spermatophyta</taxon>
        <taxon>Magnoliopsida</taxon>
        <taxon>eudicotyledons</taxon>
        <taxon>Gunneridae</taxon>
        <taxon>Pentapetalae</taxon>
        <taxon>asterids</taxon>
        <taxon>lamiids</taxon>
        <taxon>Solanales</taxon>
        <taxon>Solanaceae</taxon>
        <taxon>Nicotianoideae</taxon>
        <taxon>Nicotianeae</taxon>
        <taxon>Nicotiana</taxon>
    </lineage>
</organism>
<dbReference type="PANTHER" id="PTHR14363">
    <property type="entry name" value="HEPARANASE-RELATED"/>
    <property type="match status" value="1"/>
</dbReference>
<dbReference type="Gene3D" id="3.20.20.80">
    <property type="entry name" value="Glycosidases"/>
    <property type="match status" value="1"/>
</dbReference>
<dbReference type="AlphaFoldDB" id="A0A1S4DIY4"/>
<evidence type="ECO:0000313" key="3">
    <source>
        <dbReference type="RefSeq" id="XP_016513361.1"/>
    </source>
</evidence>
<protein>
    <submittedName>
        <fullName evidence="3">Heparanase-like protein 1 isoform X2</fullName>
    </submittedName>
</protein>
<dbReference type="OrthoDB" id="726732at2759"/>
<dbReference type="PANTHER" id="PTHR14363:SF32">
    <property type="entry name" value="HEPARANASE-LIKE PROTEIN 2 ISOFORM X1"/>
    <property type="match status" value="1"/>
</dbReference>
<evidence type="ECO:0000256" key="2">
    <source>
        <dbReference type="SAM" id="SignalP"/>
    </source>
</evidence>
<dbReference type="SUPFAM" id="SSF51445">
    <property type="entry name" value="(Trans)glycosidases"/>
    <property type="match status" value="1"/>
</dbReference>
<reference evidence="3" key="1">
    <citation type="submission" date="2025-08" db="UniProtKB">
        <authorList>
            <consortium name="RefSeq"/>
        </authorList>
    </citation>
    <scope>IDENTIFICATION</scope>
</reference>
<gene>
    <name evidence="3" type="primary">LOC107830348</name>
</gene>
<dbReference type="InterPro" id="IPR005199">
    <property type="entry name" value="Glyco_hydro_79"/>
</dbReference>
<dbReference type="GO" id="GO:0016020">
    <property type="term" value="C:membrane"/>
    <property type="evidence" value="ECO:0007669"/>
    <property type="project" value="InterPro"/>
</dbReference>
<evidence type="ECO:0000256" key="1">
    <source>
        <dbReference type="ARBA" id="ARBA00009800"/>
    </source>
</evidence>
<dbReference type="Pfam" id="PF03662">
    <property type="entry name" value="Glyco_hydro_79n"/>
    <property type="match status" value="2"/>
</dbReference>